<dbReference type="Gene3D" id="1.25.40.20">
    <property type="entry name" value="Ankyrin repeat-containing domain"/>
    <property type="match status" value="3"/>
</dbReference>
<dbReference type="InterPro" id="IPR036770">
    <property type="entry name" value="Ankyrin_rpt-contain_sf"/>
</dbReference>
<sequence length="340" mass="37977">MLAAAKGNKEVIKILLENGANPALVNKDGWNSFHIAVREGKLDIVEILLNNNPSIWKVSSKNQRTPLHTAALHGCQEVTQWLLSDCCHPVDVRDACGTTPLMDAIRNGHTEVAEMMIKEFQILCPRFNGQAEHFDDAFKRALRKSNKEGMDEVTLQQFLRVYCVAPNPNILAELKILVKVFMKRLALVIIGCTEEAQMCANPKQVYPDNLYLMKYIIERAMTKASISRTLADINQHDTLGYQLLHIAAHSGKLQSVAYLLNELHVDPMPTSHKKVTPLHLAAKEGHLEVIKYLIAHGADRNTTDDMGRKPLDMVSVNHKCCMDILQNRTADAAENSNSLG</sequence>
<dbReference type="PANTHER" id="PTHR24198:SF185">
    <property type="entry name" value="ANKYRIN-3"/>
    <property type="match status" value="1"/>
</dbReference>
<accession>A0A0L8HEE0</accession>
<reference evidence="4" key="1">
    <citation type="submission" date="2015-07" db="EMBL/GenBank/DDBJ databases">
        <title>MeaNS - Measles Nucleotide Surveillance Program.</title>
        <authorList>
            <person name="Tran T."/>
            <person name="Druce J."/>
        </authorList>
    </citation>
    <scope>NUCLEOTIDE SEQUENCE</scope>
    <source>
        <strain evidence="4">UCB-OBI-ISO-001</strain>
        <tissue evidence="4">Gonad</tissue>
    </source>
</reference>
<dbReference type="AlphaFoldDB" id="A0A0L8HEE0"/>
<dbReference type="EMBL" id="KQ418393">
    <property type="protein sequence ID" value="KOF87489.1"/>
    <property type="molecule type" value="Genomic_DNA"/>
</dbReference>
<proteinExistence type="predicted"/>
<dbReference type="Pfam" id="PF00023">
    <property type="entry name" value="Ank"/>
    <property type="match status" value="1"/>
</dbReference>
<dbReference type="STRING" id="37653.A0A0L8HEE0"/>
<dbReference type="PROSITE" id="PS50297">
    <property type="entry name" value="ANK_REP_REGION"/>
    <property type="match status" value="3"/>
</dbReference>
<dbReference type="GO" id="GO:0005737">
    <property type="term" value="C:cytoplasm"/>
    <property type="evidence" value="ECO:0007669"/>
    <property type="project" value="TreeGrafter"/>
</dbReference>
<keyword evidence="2 3" id="KW-0040">ANK repeat</keyword>
<dbReference type="OrthoDB" id="4772757at2759"/>
<gene>
    <name evidence="4" type="ORF">OCBIM_22016757mg</name>
</gene>
<dbReference type="SMART" id="SM00248">
    <property type="entry name" value="ANK"/>
    <property type="match status" value="6"/>
</dbReference>
<evidence type="ECO:0000256" key="3">
    <source>
        <dbReference type="PROSITE-ProRule" id="PRU00023"/>
    </source>
</evidence>
<dbReference type="PANTHER" id="PTHR24198">
    <property type="entry name" value="ANKYRIN REPEAT AND PROTEIN KINASE DOMAIN-CONTAINING PROTEIN"/>
    <property type="match status" value="1"/>
</dbReference>
<feature type="repeat" description="ANK" evidence="3">
    <location>
        <begin position="28"/>
        <end position="60"/>
    </location>
</feature>
<feature type="repeat" description="ANK" evidence="3">
    <location>
        <begin position="1"/>
        <end position="27"/>
    </location>
</feature>
<dbReference type="PRINTS" id="PR01415">
    <property type="entry name" value="ANKYRIN"/>
</dbReference>
<evidence type="ECO:0000313" key="4">
    <source>
        <dbReference type="EMBL" id="KOF87489.1"/>
    </source>
</evidence>
<dbReference type="Pfam" id="PF12796">
    <property type="entry name" value="Ank_2"/>
    <property type="match status" value="2"/>
</dbReference>
<dbReference type="InterPro" id="IPR002110">
    <property type="entry name" value="Ankyrin_rpt"/>
</dbReference>
<dbReference type="PROSITE" id="PS50088">
    <property type="entry name" value="ANK_REPEAT"/>
    <property type="match status" value="3"/>
</dbReference>
<protein>
    <submittedName>
        <fullName evidence="4">Uncharacterized protein</fullName>
    </submittedName>
</protein>
<name>A0A0L8HEE0_OCTBM</name>
<dbReference type="SUPFAM" id="SSF48403">
    <property type="entry name" value="Ankyrin repeat"/>
    <property type="match status" value="2"/>
</dbReference>
<evidence type="ECO:0000256" key="2">
    <source>
        <dbReference type="ARBA" id="ARBA00023043"/>
    </source>
</evidence>
<keyword evidence="1" id="KW-0677">Repeat</keyword>
<organism evidence="4">
    <name type="scientific">Octopus bimaculoides</name>
    <name type="common">California two-spotted octopus</name>
    <dbReference type="NCBI Taxonomy" id="37653"/>
    <lineage>
        <taxon>Eukaryota</taxon>
        <taxon>Metazoa</taxon>
        <taxon>Spiralia</taxon>
        <taxon>Lophotrochozoa</taxon>
        <taxon>Mollusca</taxon>
        <taxon>Cephalopoda</taxon>
        <taxon>Coleoidea</taxon>
        <taxon>Octopodiformes</taxon>
        <taxon>Octopoda</taxon>
        <taxon>Incirrata</taxon>
        <taxon>Octopodidae</taxon>
        <taxon>Octopus</taxon>
    </lineage>
</organism>
<evidence type="ECO:0000256" key="1">
    <source>
        <dbReference type="ARBA" id="ARBA00022737"/>
    </source>
</evidence>
<feature type="repeat" description="ANK" evidence="3">
    <location>
        <begin position="273"/>
        <end position="305"/>
    </location>
</feature>